<name>A0ABT3GNZ5_9BACT</name>
<protein>
    <recommendedName>
        <fullName evidence="4">Lipoprotein</fullName>
    </recommendedName>
</protein>
<comment type="caution">
    <text evidence="2">The sequence shown here is derived from an EMBL/GenBank/DDBJ whole genome shotgun (WGS) entry which is preliminary data.</text>
</comment>
<evidence type="ECO:0008006" key="4">
    <source>
        <dbReference type="Google" id="ProtNLM"/>
    </source>
</evidence>
<dbReference type="Proteomes" id="UP001320876">
    <property type="component" value="Unassembled WGS sequence"/>
</dbReference>
<evidence type="ECO:0000256" key="1">
    <source>
        <dbReference type="SAM" id="MobiDB-lite"/>
    </source>
</evidence>
<feature type="region of interest" description="Disordered" evidence="1">
    <location>
        <begin position="176"/>
        <end position="216"/>
    </location>
</feature>
<reference evidence="2 3" key="1">
    <citation type="submission" date="2022-10" db="EMBL/GenBank/DDBJ databases">
        <title>Luteolibacter arcticus strain CCTCC AB 2014275, whole genome shotgun sequencing project.</title>
        <authorList>
            <person name="Zhao G."/>
            <person name="Shen L."/>
        </authorList>
    </citation>
    <scope>NUCLEOTIDE SEQUENCE [LARGE SCALE GENOMIC DNA]</scope>
    <source>
        <strain evidence="2 3">CCTCC AB 2014275</strain>
    </source>
</reference>
<evidence type="ECO:0000313" key="2">
    <source>
        <dbReference type="EMBL" id="MCW1925244.1"/>
    </source>
</evidence>
<dbReference type="PROSITE" id="PS51257">
    <property type="entry name" value="PROKAR_LIPOPROTEIN"/>
    <property type="match status" value="1"/>
</dbReference>
<keyword evidence="3" id="KW-1185">Reference proteome</keyword>
<dbReference type="EMBL" id="JAPDDT010000013">
    <property type="protein sequence ID" value="MCW1925244.1"/>
    <property type="molecule type" value="Genomic_DNA"/>
</dbReference>
<gene>
    <name evidence="2" type="ORF">OKA05_21975</name>
</gene>
<sequence>MKWRVLQWLISSGGLLAAGVLGLSSCGEKKGAPEASAEARDDHSAAVREFLSAPSRFREVVSTIRDEASYDRGAPALEEVLQGFRDSAATFRALAPPSESEQVKYRQMIADGLRGAEPTGEDMLTLISIKTREAEVSEWMKEFMAVAQEAGAEALRLYGKVDYPAAAADGPFKADLSQLKMGPLPAPSPPPRKEAVGGGSNPLLEHLGSEPSGDEP</sequence>
<organism evidence="2 3">
    <name type="scientific">Luteolibacter arcticus</name>
    <dbReference type="NCBI Taxonomy" id="1581411"/>
    <lineage>
        <taxon>Bacteria</taxon>
        <taxon>Pseudomonadati</taxon>
        <taxon>Verrucomicrobiota</taxon>
        <taxon>Verrucomicrobiia</taxon>
        <taxon>Verrucomicrobiales</taxon>
        <taxon>Verrucomicrobiaceae</taxon>
        <taxon>Luteolibacter</taxon>
    </lineage>
</organism>
<evidence type="ECO:0000313" key="3">
    <source>
        <dbReference type="Proteomes" id="UP001320876"/>
    </source>
</evidence>
<proteinExistence type="predicted"/>
<accession>A0ABT3GNZ5</accession>